<dbReference type="STRING" id="145388.A0A0D2LPQ1"/>
<dbReference type="EMBL" id="KK104564">
    <property type="protein sequence ID" value="KIY93724.1"/>
    <property type="molecule type" value="Genomic_DNA"/>
</dbReference>
<organism evidence="2 3">
    <name type="scientific">Monoraphidium neglectum</name>
    <dbReference type="NCBI Taxonomy" id="145388"/>
    <lineage>
        <taxon>Eukaryota</taxon>
        <taxon>Viridiplantae</taxon>
        <taxon>Chlorophyta</taxon>
        <taxon>core chlorophytes</taxon>
        <taxon>Chlorophyceae</taxon>
        <taxon>CS clade</taxon>
        <taxon>Sphaeropleales</taxon>
        <taxon>Selenastraceae</taxon>
        <taxon>Monoraphidium</taxon>
    </lineage>
</organism>
<feature type="compositionally biased region" description="Basic residues" evidence="1">
    <location>
        <begin position="99"/>
        <end position="118"/>
    </location>
</feature>
<evidence type="ECO:0000313" key="2">
    <source>
        <dbReference type="EMBL" id="KIY93724.1"/>
    </source>
</evidence>
<accession>A0A0D2LPQ1</accession>
<name>A0A0D2LPQ1_9CHLO</name>
<gene>
    <name evidence="2" type="ORF">MNEG_14238</name>
</gene>
<dbReference type="Proteomes" id="UP000054498">
    <property type="component" value="Unassembled WGS sequence"/>
</dbReference>
<keyword evidence="3" id="KW-1185">Reference proteome</keyword>
<dbReference type="GeneID" id="25731780"/>
<feature type="region of interest" description="Disordered" evidence="1">
    <location>
        <begin position="91"/>
        <end position="118"/>
    </location>
</feature>
<evidence type="ECO:0000256" key="1">
    <source>
        <dbReference type="SAM" id="MobiDB-lite"/>
    </source>
</evidence>
<evidence type="ECO:0000313" key="3">
    <source>
        <dbReference type="Proteomes" id="UP000054498"/>
    </source>
</evidence>
<dbReference type="RefSeq" id="XP_013892744.1">
    <property type="nucleotide sequence ID" value="XM_014037290.1"/>
</dbReference>
<dbReference type="AlphaFoldDB" id="A0A0D2LPQ1"/>
<proteinExistence type="predicted"/>
<sequence length="118" mass="12493">MATSEVNKSAAEREDLNPAYNILLRSELLGCQCPSPISPDKAAQLDQLRGTGSPGKRMLRFKCGDAASPVAGPAPQSPYFTSPVGAADALGAPVMSPRRPPRKIPRAPFKVRHRSANG</sequence>
<protein>
    <submittedName>
        <fullName evidence="2">Activator and specificity factor for anaphase promoting complex</fullName>
    </submittedName>
</protein>
<dbReference type="KEGG" id="mng:MNEG_14238"/>
<reference evidence="2 3" key="1">
    <citation type="journal article" date="2013" name="BMC Genomics">
        <title>Reconstruction of the lipid metabolism for the microalga Monoraphidium neglectum from its genome sequence reveals characteristics suitable for biofuel production.</title>
        <authorList>
            <person name="Bogen C."/>
            <person name="Al-Dilaimi A."/>
            <person name="Albersmeier A."/>
            <person name="Wichmann J."/>
            <person name="Grundmann M."/>
            <person name="Rupp O."/>
            <person name="Lauersen K.J."/>
            <person name="Blifernez-Klassen O."/>
            <person name="Kalinowski J."/>
            <person name="Goesmann A."/>
            <person name="Mussgnug J.H."/>
            <person name="Kruse O."/>
        </authorList>
    </citation>
    <scope>NUCLEOTIDE SEQUENCE [LARGE SCALE GENOMIC DNA]</scope>
    <source>
        <strain evidence="2 3">SAG 48.87</strain>
    </source>
</reference>